<accession>A0A7V8V5G2</accession>
<dbReference type="CDD" id="cd00093">
    <property type="entry name" value="HTH_XRE"/>
    <property type="match status" value="1"/>
</dbReference>
<feature type="region of interest" description="Disordered" evidence="2">
    <location>
        <begin position="1"/>
        <end position="20"/>
    </location>
</feature>
<dbReference type="SMART" id="SM00530">
    <property type="entry name" value="HTH_XRE"/>
    <property type="match status" value="1"/>
</dbReference>
<sequence>MHSALSWPSPSFRQRRGENRKLETHRSKYCCADLKVEYNTAMNLVELAERIRSLRIDQRLTLEEVASRTGLTRSWLSKVENFRVTPSLPALAEIAKALGVPTSKLVEGLDEKPSLTMVRKNERKVVERDQSDANTSVYESLAHRRKSRSMDPFLITIPPGVAREEALPHLGEEFLLVQTGNVDFEYDGDVFKLQSGDSLYFDASVPHRLVNAYKKTAVVLCIFQSPQA</sequence>
<evidence type="ECO:0000256" key="1">
    <source>
        <dbReference type="ARBA" id="ARBA00023125"/>
    </source>
</evidence>
<evidence type="ECO:0000313" key="4">
    <source>
        <dbReference type="EMBL" id="MBA2115273.1"/>
    </source>
</evidence>
<reference evidence="4 5" key="1">
    <citation type="submission" date="2020-05" db="EMBL/GenBank/DDBJ databases">
        <title>Bremerella alba sp. nov., a novel planctomycete isolated from the surface of the macroalga Fucus spiralis.</title>
        <authorList>
            <person name="Godinho O."/>
            <person name="Botelho R."/>
            <person name="Albuquerque L."/>
            <person name="Wiegand S."/>
            <person name="Da Costa M.S."/>
            <person name="Lobo-Da-Cunha A."/>
            <person name="Jogler C."/>
            <person name="Lage O.M."/>
        </authorList>
    </citation>
    <scope>NUCLEOTIDE SEQUENCE [LARGE SCALE GENOMIC DNA]</scope>
    <source>
        <strain evidence="4 5">FF15</strain>
    </source>
</reference>
<dbReference type="GO" id="GO:0003677">
    <property type="term" value="F:DNA binding"/>
    <property type="evidence" value="ECO:0007669"/>
    <property type="project" value="UniProtKB-KW"/>
</dbReference>
<dbReference type="InterPro" id="IPR001387">
    <property type="entry name" value="Cro/C1-type_HTH"/>
</dbReference>
<evidence type="ECO:0000313" key="5">
    <source>
        <dbReference type="Proteomes" id="UP000551616"/>
    </source>
</evidence>
<dbReference type="InterPro" id="IPR050807">
    <property type="entry name" value="TransReg_Diox_bact_type"/>
</dbReference>
<comment type="caution">
    <text evidence="4">The sequence shown here is derived from an EMBL/GenBank/DDBJ whole genome shotgun (WGS) entry which is preliminary data.</text>
</comment>
<dbReference type="GO" id="GO:0003700">
    <property type="term" value="F:DNA-binding transcription factor activity"/>
    <property type="evidence" value="ECO:0007669"/>
    <property type="project" value="TreeGrafter"/>
</dbReference>
<dbReference type="Pfam" id="PF13560">
    <property type="entry name" value="HTH_31"/>
    <property type="match status" value="1"/>
</dbReference>
<dbReference type="SUPFAM" id="SSF51182">
    <property type="entry name" value="RmlC-like cupins"/>
    <property type="match status" value="1"/>
</dbReference>
<protein>
    <recommendedName>
        <fullName evidence="3">HTH cro/C1-type domain-containing protein</fullName>
    </recommendedName>
</protein>
<dbReference type="Proteomes" id="UP000551616">
    <property type="component" value="Unassembled WGS sequence"/>
</dbReference>
<dbReference type="InterPro" id="IPR011051">
    <property type="entry name" value="RmlC_Cupin_sf"/>
</dbReference>
<dbReference type="PANTHER" id="PTHR46797">
    <property type="entry name" value="HTH-TYPE TRANSCRIPTIONAL REGULATOR"/>
    <property type="match status" value="1"/>
</dbReference>
<dbReference type="Pfam" id="PF07883">
    <property type="entry name" value="Cupin_2"/>
    <property type="match status" value="1"/>
</dbReference>
<dbReference type="InterPro" id="IPR013096">
    <property type="entry name" value="Cupin_2"/>
</dbReference>
<name>A0A7V8V5G2_9BACT</name>
<organism evidence="4 5">
    <name type="scientific">Bremerella alba</name>
    <dbReference type="NCBI Taxonomy" id="980252"/>
    <lineage>
        <taxon>Bacteria</taxon>
        <taxon>Pseudomonadati</taxon>
        <taxon>Planctomycetota</taxon>
        <taxon>Planctomycetia</taxon>
        <taxon>Pirellulales</taxon>
        <taxon>Pirellulaceae</taxon>
        <taxon>Bremerella</taxon>
    </lineage>
</organism>
<dbReference type="GO" id="GO:0005829">
    <property type="term" value="C:cytosol"/>
    <property type="evidence" value="ECO:0007669"/>
    <property type="project" value="TreeGrafter"/>
</dbReference>
<feature type="compositionally biased region" description="Polar residues" evidence="2">
    <location>
        <begin position="1"/>
        <end position="12"/>
    </location>
</feature>
<keyword evidence="5" id="KW-1185">Reference proteome</keyword>
<dbReference type="SUPFAM" id="SSF47413">
    <property type="entry name" value="lambda repressor-like DNA-binding domains"/>
    <property type="match status" value="1"/>
</dbReference>
<feature type="domain" description="HTH cro/C1-type" evidence="3">
    <location>
        <begin position="51"/>
        <end position="105"/>
    </location>
</feature>
<dbReference type="AlphaFoldDB" id="A0A7V8V5G2"/>
<proteinExistence type="predicted"/>
<dbReference type="Gene3D" id="1.10.260.40">
    <property type="entry name" value="lambda repressor-like DNA-binding domains"/>
    <property type="match status" value="1"/>
</dbReference>
<dbReference type="CDD" id="cd02209">
    <property type="entry name" value="cupin_XRE_C"/>
    <property type="match status" value="1"/>
</dbReference>
<dbReference type="Gene3D" id="2.60.120.10">
    <property type="entry name" value="Jelly Rolls"/>
    <property type="match status" value="1"/>
</dbReference>
<dbReference type="EMBL" id="JABRWO010000006">
    <property type="protein sequence ID" value="MBA2115273.1"/>
    <property type="molecule type" value="Genomic_DNA"/>
</dbReference>
<dbReference type="InterPro" id="IPR014710">
    <property type="entry name" value="RmlC-like_jellyroll"/>
</dbReference>
<gene>
    <name evidence="4" type="ORF">HOV93_24460</name>
</gene>
<dbReference type="PROSITE" id="PS50943">
    <property type="entry name" value="HTH_CROC1"/>
    <property type="match status" value="1"/>
</dbReference>
<evidence type="ECO:0000256" key="2">
    <source>
        <dbReference type="SAM" id="MobiDB-lite"/>
    </source>
</evidence>
<dbReference type="InterPro" id="IPR010982">
    <property type="entry name" value="Lambda_DNA-bd_dom_sf"/>
</dbReference>
<evidence type="ECO:0000259" key="3">
    <source>
        <dbReference type="PROSITE" id="PS50943"/>
    </source>
</evidence>
<dbReference type="PANTHER" id="PTHR46797:SF1">
    <property type="entry name" value="METHYLPHOSPHONATE SYNTHASE"/>
    <property type="match status" value="1"/>
</dbReference>
<keyword evidence="1" id="KW-0238">DNA-binding</keyword>